<protein>
    <submittedName>
        <fullName evidence="2">Rhodanese-like domain protein</fullName>
    </submittedName>
</protein>
<dbReference type="OrthoDB" id="9800872at2"/>
<dbReference type="PANTHER" id="PTHR43031">
    <property type="entry name" value="FAD-DEPENDENT OXIDOREDUCTASE"/>
    <property type="match status" value="1"/>
</dbReference>
<dbReference type="CDD" id="cd00158">
    <property type="entry name" value="RHOD"/>
    <property type="match status" value="1"/>
</dbReference>
<comment type="caution">
    <text evidence="2">The sequence shown here is derived from an EMBL/GenBank/DDBJ whole genome shotgun (WGS) entry which is preliminary data.</text>
</comment>
<evidence type="ECO:0000313" key="3">
    <source>
        <dbReference type="Proteomes" id="UP000031366"/>
    </source>
</evidence>
<dbReference type="EMBL" id="AYSO01000016">
    <property type="protein sequence ID" value="KIE46663.1"/>
    <property type="molecule type" value="Genomic_DNA"/>
</dbReference>
<name>A0A0C1U4S6_9CLOT</name>
<proteinExistence type="predicted"/>
<dbReference type="InterPro" id="IPR050229">
    <property type="entry name" value="GlpE_sulfurtransferase"/>
</dbReference>
<reference evidence="2 3" key="1">
    <citation type="journal article" date="2015" name="Infect. Genet. Evol.">
        <title>Genomic sequences of six botulinum neurotoxin-producing strains representing three clostridial species illustrate the mobility and diversity of botulinum neurotoxin genes.</title>
        <authorList>
            <person name="Smith T.J."/>
            <person name="Hill K.K."/>
            <person name="Xie G."/>
            <person name="Foley B.T."/>
            <person name="Williamson C.H."/>
            <person name="Foster J.T."/>
            <person name="Johnson S.L."/>
            <person name="Chertkov O."/>
            <person name="Teshima H."/>
            <person name="Gibbons H.S."/>
            <person name="Johnsky L.A."/>
            <person name="Karavis M.A."/>
            <person name="Smith L.A."/>
        </authorList>
    </citation>
    <scope>NUCLEOTIDE SEQUENCE [LARGE SCALE GENOMIC DNA]</scope>
    <source>
        <strain evidence="2 3">CDC 2741</strain>
    </source>
</reference>
<dbReference type="PROSITE" id="PS50206">
    <property type="entry name" value="RHODANESE_3"/>
    <property type="match status" value="1"/>
</dbReference>
<gene>
    <name evidence="2" type="ORF">U732_3427</name>
</gene>
<dbReference type="RefSeq" id="WP_080619035.1">
    <property type="nucleotide sequence ID" value="NZ_AYSO01000016.1"/>
</dbReference>
<dbReference type="STRING" id="29341.RSJ17_18795"/>
<feature type="domain" description="Rhodanese" evidence="1">
    <location>
        <begin position="18"/>
        <end position="105"/>
    </location>
</feature>
<dbReference type="Proteomes" id="UP000031366">
    <property type="component" value="Unassembled WGS sequence"/>
</dbReference>
<dbReference type="SUPFAM" id="SSF52821">
    <property type="entry name" value="Rhodanese/Cell cycle control phosphatase"/>
    <property type="match status" value="1"/>
</dbReference>
<accession>A0A0C1U4S6</accession>
<dbReference type="Gene3D" id="3.40.250.10">
    <property type="entry name" value="Rhodanese-like domain"/>
    <property type="match status" value="1"/>
</dbReference>
<sequence>MSNIKYINNKQAENLIEENDELLILDVRSANEFKESRISNAINIPVDELEGEIYELEDYKDRQVLVYCKSGKKSSVACSLMEEEGFSKLYNLRGGILDYEGPIVNK</sequence>
<organism evidence="2 3">
    <name type="scientific">Clostridium argentinense CDC 2741</name>
    <dbReference type="NCBI Taxonomy" id="1418104"/>
    <lineage>
        <taxon>Bacteria</taxon>
        <taxon>Bacillati</taxon>
        <taxon>Bacillota</taxon>
        <taxon>Clostridia</taxon>
        <taxon>Eubacteriales</taxon>
        <taxon>Clostridiaceae</taxon>
        <taxon>Clostridium</taxon>
    </lineage>
</organism>
<evidence type="ECO:0000259" key="1">
    <source>
        <dbReference type="PROSITE" id="PS50206"/>
    </source>
</evidence>
<keyword evidence="3" id="KW-1185">Reference proteome</keyword>
<dbReference type="PANTHER" id="PTHR43031:SF1">
    <property type="entry name" value="PYRIDINE NUCLEOTIDE-DISULPHIDE OXIDOREDUCTASE"/>
    <property type="match status" value="1"/>
</dbReference>
<evidence type="ECO:0000313" key="2">
    <source>
        <dbReference type="EMBL" id="KIE46663.1"/>
    </source>
</evidence>
<dbReference type="InterPro" id="IPR036873">
    <property type="entry name" value="Rhodanese-like_dom_sf"/>
</dbReference>
<dbReference type="AlphaFoldDB" id="A0A0C1U4S6"/>
<dbReference type="Pfam" id="PF00581">
    <property type="entry name" value="Rhodanese"/>
    <property type="match status" value="1"/>
</dbReference>
<dbReference type="SMART" id="SM00450">
    <property type="entry name" value="RHOD"/>
    <property type="match status" value="1"/>
</dbReference>
<dbReference type="InterPro" id="IPR001763">
    <property type="entry name" value="Rhodanese-like_dom"/>
</dbReference>